<feature type="domain" description="Polysaccharide pyruvyl transferase" evidence="2">
    <location>
        <begin position="47"/>
        <end position="358"/>
    </location>
</feature>
<gene>
    <name evidence="3" type="ORF">GmarT_59450</name>
</gene>
<dbReference type="GO" id="GO:0016740">
    <property type="term" value="F:transferase activity"/>
    <property type="evidence" value="ECO:0007669"/>
    <property type="project" value="UniProtKB-KW"/>
</dbReference>
<name>A0ABX5YW62_9PLAN</name>
<proteinExistence type="predicted"/>
<dbReference type="Pfam" id="PF04230">
    <property type="entry name" value="PS_pyruv_trans"/>
    <property type="match status" value="1"/>
</dbReference>
<evidence type="ECO:0000313" key="4">
    <source>
        <dbReference type="Proteomes" id="UP000322887"/>
    </source>
</evidence>
<keyword evidence="1" id="KW-0732">Signal</keyword>
<organism evidence="3 4">
    <name type="scientific">Gimesia maris</name>
    <dbReference type="NCBI Taxonomy" id="122"/>
    <lineage>
        <taxon>Bacteria</taxon>
        <taxon>Pseudomonadati</taxon>
        <taxon>Planctomycetota</taxon>
        <taxon>Planctomycetia</taxon>
        <taxon>Planctomycetales</taxon>
        <taxon>Planctomycetaceae</taxon>
        <taxon>Gimesia</taxon>
    </lineage>
</organism>
<sequence length="436" mass="49138">MNPTCLLNRRSLLMLLAVTPLLVCSFSQAAESNQKTILMRSGWQTVNIGDIGHTPGTLRYLETYLPDVKIILWLHKTTPEITAMLQQRFPKVQIVQGKLNARGKANNPEFQQAFDEADLFLYNSGMHFNQFWPPPNYIIEACTVTKKPLVLYGQSFDGFAPEDEAKMSELLSRAAAIYTRDVESFYYLRKIGVTAPSLAFGPDGCFGIDVRDDAKASDWLKAHDLKPKEFITVTLRSNTPKIGAKKSTSMNPANPSKEDLAQNELWTKKLREVITDWVRKTGKKVLLAPEVDKEIVHAQQMILDKLPADVKPYVVNRDPFWNVDEAASTYAQAIAVVSMEPHSCIISLAMGTPTMHLASPRHGLKRWMFRDIGLSEWLFDIDADPADQFTRALLKIDAKPELAQSKVNRAMHTVNTRSKEMMGEIKEILDQQKSAD</sequence>
<keyword evidence="3" id="KW-0808">Transferase</keyword>
<dbReference type="PANTHER" id="PTHR36836:SF1">
    <property type="entry name" value="COLANIC ACID BIOSYNTHESIS PROTEIN WCAK"/>
    <property type="match status" value="1"/>
</dbReference>
<evidence type="ECO:0000259" key="2">
    <source>
        <dbReference type="Pfam" id="PF04230"/>
    </source>
</evidence>
<protein>
    <submittedName>
        <fullName evidence="3">Polysaccharide pyruvyl transferase</fullName>
    </submittedName>
</protein>
<evidence type="ECO:0000313" key="3">
    <source>
        <dbReference type="EMBL" id="QEG20036.1"/>
    </source>
</evidence>
<dbReference type="InterPro" id="IPR007345">
    <property type="entry name" value="Polysacch_pyruvyl_Trfase"/>
</dbReference>
<reference evidence="3 4" key="1">
    <citation type="submission" date="2019-08" db="EMBL/GenBank/DDBJ databases">
        <title>Deep-cultivation of Planctomycetes and their phenomic and genomic characterization uncovers novel biology.</title>
        <authorList>
            <person name="Wiegand S."/>
            <person name="Jogler M."/>
            <person name="Boedeker C."/>
            <person name="Pinto D."/>
            <person name="Vollmers J."/>
            <person name="Rivas-Marin E."/>
            <person name="Kohn T."/>
            <person name="Peeters S.H."/>
            <person name="Heuer A."/>
            <person name="Rast P."/>
            <person name="Oberbeckmann S."/>
            <person name="Bunk B."/>
            <person name="Jeske O."/>
            <person name="Meyerdierks A."/>
            <person name="Storesund J.E."/>
            <person name="Kallscheuer N."/>
            <person name="Luecker S."/>
            <person name="Lage O.M."/>
            <person name="Pohl T."/>
            <person name="Merkel B.J."/>
            <person name="Hornburger P."/>
            <person name="Mueller R.-W."/>
            <person name="Bruemmer F."/>
            <person name="Labrenz M."/>
            <person name="Spormann A.M."/>
            <person name="Op den Camp H."/>
            <person name="Overmann J."/>
            <person name="Amann R."/>
            <person name="Jetten M.S.M."/>
            <person name="Mascher T."/>
            <person name="Medema M.H."/>
            <person name="Devos D.P."/>
            <person name="Kaster A.-K."/>
            <person name="Ovreas L."/>
            <person name="Rohde M."/>
            <person name="Galperin M.Y."/>
            <person name="Jogler C."/>
        </authorList>
    </citation>
    <scope>NUCLEOTIDE SEQUENCE [LARGE SCALE GENOMIC DNA]</scope>
    <source>
        <strain evidence="3 4">DSM 8797</strain>
    </source>
</reference>
<keyword evidence="4" id="KW-1185">Reference proteome</keyword>
<dbReference type="EMBL" id="CP042910">
    <property type="protein sequence ID" value="QEG20036.1"/>
    <property type="molecule type" value="Genomic_DNA"/>
</dbReference>
<feature type="signal peptide" evidence="1">
    <location>
        <begin position="1"/>
        <end position="29"/>
    </location>
</feature>
<evidence type="ECO:0000256" key="1">
    <source>
        <dbReference type="SAM" id="SignalP"/>
    </source>
</evidence>
<dbReference type="RefSeq" id="WP_052301228.1">
    <property type="nucleotide sequence ID" value="NZ_CP042910.1"/>
</dbReference>
<dbReference type="Proteomes" id="UP000322887">
    <property type="component" value="Chromosome"/>
</dbReference>
<dbReference type="PANTHER" id="PTHR36836">
    <property type="entry name" value="COLANIC ACID BIOSYNTHESIS PROTEIN WCAK"/>
    <property type="match status" value="1"/>
</dbReference>
<feature type="chain" id="PRO_5046640712" evidence="1">
    <location>
        <begin position="30"/>
        <end position="436"/>
    </location>
</feature>
<dbReference type="GeneID" id="98650353"/>
<accession>A0ABX5YW62</accession>